<evidence type="ECO:0000256" key="2">
    <source>
        <dbReference type="ARBA" id="ARBA00022692"/>
    </source>
</evidence>
<dbReference type="GO" id="GO:0004888">
    <property type="term" value="F:transmembrane signaling receptor activity"/>
    <property type="evidence" value="ECO:0007669"/>
    <property type="project" value="TreeGrafter"/>
</dbReference>
<name>A0A8C2WM77_CYCLU</name>
<protein>
    <recommendedName>
        <fullName evidence="5">Immunoglobulin domain-containing protein</fullName>
    </recommendedName>
</protein>
<dbReference type="Proteomes" id="UP000694565">
    <property type="component" value="Unplaced"/>
</dbReference>
<evidence type="ECO:0000259" key="5">
    <source>
        <dbReference type="SMART" id="SM00409"/>
    </source>
</evidence>
<feature type="domain" description="Immunoglobulin" evidence="5">
    <location>
        <begin position="29"/>
        <end position="127"/>
    </location>
</feature>
<keyword evidence="4" id="KW-1133">Transmembrane helix</keyword>
<dbReference type="InterPro" id="IPR036179">
    <property type="entry name" value="Ig-like_dom_sf"/>
</dbReference>
<dbReference type="Ensembl" id="ENSCLMT00005005929.1">
    <property type="protein sequence ID" value="ENSCLMP00005005496.1"/>
    <property type="gene ID" value="ENSCLMG00005003061.1"/>
</dbReference>
<reference evidence="6" key="1">
    <citation type="submission" date="2025-08" db="UniProtKB">
        <authorList>
            <consortium name="Ensembl"/>
        </authorList>
    </citation>
    <scope>IDENTIFICATION</scope>
</reference>
<dbReference type="AlphaFoldDB" id="A0A8C2WM77"/>
<dbReference type="Gene3D" id="2.60.40.10">
    <property type="entry name" value="Immunoglobulins"/>
    <property type="match status" value="1"/>
</dbReference>
<dbReference type="Pfam" id="PF07686">
    <property type="entry name" value="V-set"/>
    <property type="match status" value="1"/>
</dbReference>
<dbReference type="InterPro" id="IPR003599">
    <property type="entry name" value="Ig_sub"/>
</dbReference>
<keyword evidence="2 4" id="KW-0812">Transmembrane</keyword>
<dbReference type="PANTHER" id="PTHR11860">
    <property type="entry name" value="POLYMERIC-IMMUNOGLOBULIN RECEPTOR"/>
    <property type="match status" value="1"/>
</dbReference>
<reference evidence="6" key="2">
    <citation type="submission" date="2025-09" db="UniProtKB">
        <authorList>
            <consortium name="Ensembl"/>
        </authorList>
    </citation>
    <scope>IDENTIFICATION</scope>
</reference>
<dbReference type="SMART" id="SM00409">
    <property type="entry name" value="IG"/>
    <property type="match status" value="1"/>
</dbReference>
<dbReference type="InterPro" id="IPR013106">
    <property type="entry name" value="Ig_V-set"/>
</dbReference>
<dbReference type="GO" id="GO:0005886">
    <property type="term" value="C:plasma membrane"/>
    <property type="evidence" value="ECO:0007669"/>
    <property type="project" value="TreeGrafter"/>
</dbReference>
<organism evidence="6 7">
    <name type="scientific">Cyclopterus lumpus</name>
    <name type="common">Lumpsucker</name>
    <dbReference type="NCBI Taxonomy" id="8103"/>
    <lineage>
        <taxon>Eukaryota</taxon>
        <taxon>Metazoa</taxon>
        <taxon>Chordata</taxon>
        <taxon>Craniata</taxon>
        <taxon>Vertebrata</taxon>
        <taxon>Euteleostomi</taxon>
        <taxon>Actinopterygii</taxon>
        <taxon>Neopterygii</taxon>
        <taxon>Teleostei</taxon>
        <taxon>Neoteleostei</taxon>
        <taxon>Acanthomorphata</taxon>
        <taxon>Eupercaria</taxon>
        <taxon>Perciformes</taxon>
        <taxon>Cottioidei</taxon>
        <taxon>Cottales</taxon>
        <taxon>Cyclopteridae</taxon>
        <taxon>Cyclopterus</taxon>
    </lineage>
</organism>
<evidence type="ECO:0000256" key="4">
    <source>
        <dbReference type="SAM" id="Phobius"/>
    </source>
</evidence>
<dbReference type="GeneTree" id="ENSGT00940000177455"/>
<sequence length="199" mass="21820">MVSLGMLWSPGVTRHLLYAAGVCAEASAVLEVSGHVGAEVSIHCSGSWTTDNSSERHNMYFCKGVCSKENILIQTANGRFSLYDNTTGAFVIVRLDNLTSEDSGTYRCGVDVDLPPDQFSFIELNVSRGTVCHVKAQVLCVDCLYAAGWGLTFHLSLFMTAAMCMAAMLFICLFTLCLWLVVQHRRPGPRQDREVGLNL</sequence>
<proteinExistence type="predicted"/>
<evidence type="ECO:0000256" key="3">
    <source>
        <dbReference type="ARBA" id="ARBA00023136"/>
    </source>
</evidence>
<accession>A0A8C2WM77</accession>
<evidence type="ECO:0000313" key="6">
    <source>
        <dbReference type="Ensembl" id="ENSCLMP00005005496.1"/>
    </source>
</evidence>
<dbReference type="SUPFAM" id="SSF48726">
    <property type="entry name" value="Immunoglobulin"/>
    <property type="match status" value="1"/>
</dbReference>
<evidence type="ECO:0000256" key="1">
    <source>
        <dbReference type="ARBA" id="ARBA00004370"/>
    </source>
</evidence>
<evidence type="ECO:0000313" key="7">
    <source>
        <dbReference type="Proteomes" id="UP000694565"/>
    </source>
</evidence>
<keyword evidence="3 4" id="KW-0472">Membrane</keyword>
<dbReference type="InterPro" id="IPR013783">
    <property type="entry name" value="Ig-like_fold"/>
</dbReference>
<dbReference type="PANTHER" id="PTHR11860:SF118">
    <property type="entry name" value="CMRF35-LIKE MOLECULE 3-RELATED"/>
    <property type="match status" value="1"/>
</dbReference>
<dbReference type="InterPro" id="IPR050671">
    <property type="entry name" value="CD300_family_receptors"/>
</dbReference>
<comment type="subcellular location">
    <subcellularLocation>
        <location evidence="1">Membrane</location>
    </subcellularLocation>
</comment>
<feature type="transmembrane region" description="Helical" evidence="4">
    <location>
        <begin position="157"/>
        <end position="182"/>
    </location>
</feature>
<keyword evidence="7" id="KW-1185">Reference proteome</keyword>